<protein>
    <recommendedName>
        <fullName evidence="4">Cytochrome oxidase complex assembly protein 1</fullName>
    </recommendedName>
</protein>
<feature type="transmembrane region" description="Helical" evidence="1">
    <location>
        <begin position="41"/>
        <end position="59"/>
    </location>
</feature>
<evidence type="ECO:0008006" key="4">
    <source>
        <dbReference type="Google" id="ProtNLM"/>
    </source>
</evidence>
<evidence type="ECO:0000256" key="1">
    <source>
        <dbReference type="SAM" id="Phobius"/>
    </source>
</evidence>
<reference evidence="2 3" key="1">
    <citation type="submission" date="2024-05" db="EMBL/GenBank/DDBJ databases">
        <authorList>
            <person name="Duchaud E."/>
        </authorList>
    </citation>
    <scope>NUCLEOTIDE SEQUENCE [LARGE SCALE GENOMIC DNA]</scope>
    <source>
        <strain evidence="2">Ena-SAMPLE-TAB-13-05-2024-13:56:06:370-140308</strain>
    </source>
</reference>
<keyword evidence="1" id="KW-0812">Transmembrane</keyword>
<proteinExistence type="predicted"/>
<dbReference type="EMBL" id="CAXJIO010000013">
    <property type="protein sequence ID" value="CAL2103484.1"/>
    <property type="molecule type" value="Genomic_DNA"/>
</dbReference>
<dbReference type="RefSeq" id="WP_348717690.1">
    <property type="nucleotide sequence ID" value="NZ_CAXJIO010000013.1"/>
</dbReference>
<keyword evidence="3" id="KW-1185">Reference proteome</keyword>
<gene>
    <name evidence="2" type="ORF">T190423A01A_40077</name>
</gene>
<sequence>MERIKELNSFTKTNLGLGLLLLIYGFISRIIPFNVFWESKSVGWVLILLGLISVLLDGIKKRKALNKKTIWNKIGIGFICFTLLIQTILIIIIPNTDAFKVSKEFILNDKELASEVGTIKGFGLIPTGGISVQTNSNGKTGNANINLIIKGEKAYKSVTVFVFKDYEKDWEVYGIE</sequence>
<organism evidence="2 3">
    <name type="scientific">Tenacibaculum polynesiense</name>
    <dbReference type="NCBI Taxonomy" id="3137857"/>
    <lineage>
        <taxon>Bacteria</taxon>
        <taxon>Pseudomonadati</taxon>
        <taxon>Bacteroidota</taxon>
        <taxon>Flavobacteriia</taxon>
        <taxon>Flavobacteriales</taxon>
        <taxon>Flavobacteriaceae</taxon>
        <taxon>Tenacibaculum</taxon>
    </lineage>
</organism>
<keyword evidence="1" id="KW-1133">Transmembrane helix</keyword>
<accession>A0ABP1F1H7</accession>
<feature type="transmembrane region" description="Helical" evidence="1">
    <location>
        <begin position="15"/>
        <end position="35"/>
    </location>
</feature>
<name>A0ABP1F1H7_9FLAO</name>
<evidence type="ECO:0000313" key="3">
    <source>
        <dbReference type="Proteomes" id="UP001497527"/>
    </source>
</evidence>
<comment type="caution">
    <text evidence="2">The sequence shown here is derived from an EMBL/GenBank/DDBJ whole genome shotgun (WGS) entry which is preliminary data.</text>
</comment>
<feature type="transmembrane region" description="Helical" evidence="1">
    <location>
        <begin position="71"/>
        <end position="93"/>
    </location>
</feature>
<keyword evidence="1" id="KW-0472">Membrane</keyword>
<dbReference type="Proteomes" id="UP001497527">
    <property type="component" value="Unassembled WGS sequence"/>
</dbReference>
<evidence type="ECO:0000313" key="2">
    <source>
        <dbReference type="EMBL" id="CAL2103484.1"/>
    </source>
</evidence>